<keyword evidence="1" id="KW-0812">Transmembrane</keyword>
<evidence type="ECO:0000256" key="1">
    <source>
        <dbReference type="SAM" id="Phobius"/>
    </source>
</evidence>
<evidence type="ECO:0000313" key="4">
    <source>
        <dbReference type="Proteomes" id="UP000576969"/>
    </source>
</evidence>
<feature type="transmembrane region" description="Helical" evidence="1">
    <location>
        <begin position="126"/>
        <end position="146"/>
    </location>
</feature>
<sequence length="293" mass="31821">MSPPERPDIVRETTAGGPLSRYERARLTWEVWLVLAVTVGRSALYSVLSLIRTTIDALTAGEGLGDRATQLNPTRDATAFWDLLYQLLDVFFSLAVVALVVYLLWEPGSNALRRIGLDFRRFGGDVARALLLAAVIGVPGIALYAAGRALNITLQVSASPLDAAWYTVPVLILAAVRAGLVEEVIFNGYLFDRLRRLGWSWWPIILTSAAIRGAYHAYQGPGAVVGNFAMGVLFGWCYRRWGRVMPLVIAHTIIDTVAFVGYPIAAGLWPDVFGPLPTPTPTPTPTTTSTPAA</sequence>
<comment type="caution">
    <text evidence="3">The sequence shown here is derived from an EMBL/GenBank/DDBJ whole genome shotgun (WGS) entry which is preliminary data.</text>
</comment>
<feature type="transmembrane region" description="Helical" evidence="1">
    <location>
        <begin position="221"/>
        <end position="238"/>
    </location>
</feature>
<feature type="transmembrane region" description="Helical" evidence="1">
    <location>
        <begin position="166"/>
        <end position="185"/>
    </location>
</feature>
<keyword evidence="4" id="KW-1185">Reference proteome</keyword>
<organism evidence="3 4">
    <name type="scientific">Microbacterium immunditiarum</name>
    <dbReference type="NCBI Taxonomy" id="337480"/>
    <lineage>
        <taxon>Bacteria</taxon>
        <taxon>Bacillati</taxon>
        <taxon>Actinomycetota</taxon>
        <taxon>Actinomycetes</taxon>
        <taxon>Micrococcales</taxon>
        <taxon>Microbacteriaceae</taxon>
        <taxon>Microbacterium</taxon>
    </lineage>
</organism>
<feature type="transmembrane region" description="Helical" evidence="1">
    <location>
        <begin position="83"/>
        <end position="105"/>
    </location>
</feature>
<dbReference type="EMBL" id="JACCBV010000001">
    <property type="protein sequence ID" value="NYE19890.1"/>
    <property type="molecule type" value="Genomic_DNA"/>
</dbReference>
<keyword evidence="1" id="KW-0472">Membrane</keyword>
<dbReference type="GO" id="GO:0004175">
    <property type="term" value="F:endopeptidase activity"/>
    <property type="evidence" value="ECO:0007669"/>
    <property type="project" value="UniProtKB-ARBA"/>
</dbReference>
<evidence type="ECO:0000313" key="3">
    <source>
        <dbReference type="EMBL" id="NYE19890.1"/>
    </source>
</evidence>
<dbReference type="Pfam" id="PF02517">
    <property type="entry name" value="Rce1-like"/>
    <property type="match status" value="1"/>
</dbReference>
<feature type="transmembrane region" description="Helical" evidence="1">
    <location>
        <begin position="197"/>
        <end position="215"/>
    </location>
</feature>
<keyword evidence="1" id="KW-1133">Transmembrane helix</keyword>
<dbReference type="GO" id="GO:0080120">
    <property type="term" value="P:CAAX-box protein maturation"/>
    <property type="evidence" value="ECO:0007669"/>
    <property type="project" value="UniProtKB-ARBA"/>
</dbReference>
<reference evidence="3 4" key="1">
    <citation type="submission" date="2020-07" db="EMBL/GenBank/DDBJ databases">
        <title>Sequencing the genomes of 1000 actinobacteria strains.</title>
        <authorList>
            <person name="Klenk H.-P."/>
        </authorList>
    </citation>
    <scope>NUCLEOTIDE SEQUENCE [LARGE SCALE GENOMIC DNA]</scope>
    <source>
        <strain evidence="3 4">DSM 24662</strain>
    </source>
</reference>
<name>A0A7Y9GNR3_9MICO</name>
<protein>
    <recommendedName>
        <fullName evidence="2">CAAX prenyl protease 2/Lysostaphin resistance protein A-like domain-containing protein</fullName>
    </recommendedName>
</protein>
<gene>
    <name evidence="3" type="ORF">BJ991_001918</name>
</gene>
<dbReference type="Proteomes" id="UP000576969">
    <property type="component" value="Unassembled WGS sequence"/>
</dbReference>
<evidence type="ECO:0000259" key="2">
    <source>
        <dbReference type="Pfam" id="PF02517"/>
    </source>
</evidence>
<proteinExistence type="predicted"/>
<dbReference type="RefSeq" id="WP_179489518.1">
    <property type="nucleotide sequence ID" value="NZ_JACCBV010000001.1"/>
</dbReference>
<feature type="transmembrane region" description="Helical" evidence="1">
    <location>
        <begin position="245"/>
        <end position="269"/>
    </location>
</feature>
<feature type="transmembrane region" description="Helical" evidence="1">
    <location>
        <begin position="31"/>
        <end position="51"/>
    </location>
</feature>
<feature type="domain" description="CAAX prenyl protease 2/Lysostaphin resistance protein A-like" evidence="2">
    <location>
        <begin position="166"/>
        <end position="256"/>
    </location>
</feature>
<dbReference type="InterPro" id="IPR003675">
    <property type="entry name" value="Rce1/LyrA-like_dom"/>
</dbReference>
<dbReference type="AlphaFoldDB" id="A0A7Y9GNR3"/>
<accession>A0A7Y9GNR3</accession>